<keyword evidence="3" id="KW-1185">Reference proteome</keyword>
<comment type="caution">
    <text evidence="2">The sequence shown here is derived from an EMBL/GenBank/DDBJ whole genome shotgun (WGS) entry which is preliminary data.</text>
</comment>
<feature type="non-terminal residue" evidence="2">
    <location>
        <position position="1"/>
    </location>
</feature>
<dbReference type="EMBL" id="JAHESD010000075">
    <property type="protein sequence ID" value="MBT1705966.1"/>
    <property type="molecule type" value="Genomic_DNA"/>
</dbReference>
<dbReference type="GO" id="GO:0016301">
    <property type="term" value="F:kinase activity"/>
    <property type="evidence" value="ECO:0007669"/>
    <property type="project" value="UniProtKB-KW"/>
</dbReference>
<sequence length="242" mass="27430">EQIMQIKYEGLPLKTGTGLHDSSAALIPYLTSFKDPFILLSTGTWCISLNPFNTNPLTEDELKKDVLCYLTYTGKPVKASRLLLGPLYEHQVKRIASFYNQAVSRYHSMPFNAKWMDDLEYQQQPNLTSFSQTDMSGFKSDEEAYHHLMYDMALLQRDAIYLVLKNSPVKYLFVDGGFSTNTLYMNMLTLLFPQLKVYAASMPQGSALGAALVIHDSWNSQPIPDNLITLKSFDKHEFADAS</sequence>
<reference evidence="2 3" key="1">
    <citation type="submission" date="2021-05" db="EMBL/GenBank/DDBJ databases">
        <title>A Polyphasic approach of four new species of the genus Ohtaekwangia: Ohtaekwangia histidinii sp. nov., Ohtaekwangia cretensis sp. nov., Ohtaekwangia indiensis sp. nov., Ohtaekwangia reichenbachii sp. nov. from diverse environment.</title>
        <authorList>
            <person name="Octaviana S."/>
        </authorList>
    </citation>
    <scope>NUCLEOTIDE SEQUENCE [LARGE SCALE GENOMIC DNA]</scope>
    <source>
        <strain evidence="2 3">PWU20</strain>
    </source>
</reference>
<dbReference type="Gene3D" id="3.30.420.40">
    <property type="match status" value="1"/>
</dbReference>
<gene>
    <name evidence="2" type="ORF">KK060_21930</name>
</gene>
<evidence type="ECO:0000313" key="2">
    <source>
        <dbReference type="EMBL" id="MBT1705966.1"/>
    </source>
</evidence>
<accession>A0ABS5VXB5</accession>
<protein>
    <submittedName>
        <fullName evidence="2">Carbohydrate kinase</fullName>
    </submittedName>
</protein>
<feature type="domain" description="Carbohydrate kinase FGGY C-terminal" evidence="1">
    <location>
        <begin position="35"/>
        <end position="216"/>
    </location>
</feature>
<organism evidence="2 3">
    <name type="scientific">Chryseosolibacter indicus</name>
    <dbReference type="NCBI Taxonomy" id="2782351"/>
    <lineage>
        <taxon>Bacteria</taxon>
        <taxon>Pseudomonadati</taxon>
        <taxon>Bacteroidota</taxon>
        <taxon>Cytophagia</taxon>
        <taxon>Cytophagales</taxon>
        <taxon>Chryseotaleaceae</taxon>
        <taxon>Chryseosolibacter</taxon>
    </lineage>
</organism>
<dbReference type="InterPro" id="IPR049382">
    <property type="entry name" value="FGGY_C_2"/>
</dbReference>
<keyword evidence="2" id="KW-0808">Transferase</keyword>
<dbReference type="Proteomes" id="UP000772618">
    <property type="component" value="Unassembled WGS sequence"/>
</dbReference>
<evidence type="ECO:0000313" key="3">
    <source>
        <dbReference type="Proteomes" id="UP000772618"/>
    </source>
</evidence>
<name>A0ABS5VXB5_9BACT</name>
<evidence type="ECO:0000259" key="1">
    <source>
        <dbReference type="Pfam" id="PF21546"/>
    </source>
</evidence>
<keyword evidence="2" id="KW-0418">Kinase</keyword>
<dbReference type="Pfam" id="PF21546">
    <property type="entry name" value="FGGY_C_2"/>
    <property type="match status" value="1"/>
</dbReference>
<proteinExistence type="predicted"/>